<dbReference type="AlphaFoldDB" id="A0A941AN13"/>
<dbReference type="Proteomes" id="UP000674234">
    <property type="component" value="Unassembled WGS sequence"/>
</dbReference>
<proteinExistence type="predicted"/>
<keyword evidence="1" id="KW-0472">Membrane</keyword>
<sequence>MEEFPVWALAGLVFGTVLGVVGAFGGLSAFLIVLVLGVVGFFVGLVLEGGVQMPTLHSRRQSPGRT</sequence>
<evidence type="ECO:0000313" key="2">
    <source>
        <dbReference type="EMBL" id="MBP2707848.1"/>
    </source>
</evidence>
<evidence type="ECO:0000313" key="3">
    <source>
        <dbReference type="Proteomes" id="UP000674234"/>
    </source>
</evidence>
<evidence type="ECO:0000256" key="1">
    <source>
        <dbReference type="SAM" id="Phobius"/>
    </source>
</evidence>
<keyword evidence="3" id="KW-1185">Reference proteome</keyword>
<organism evidence="2 3">
    <name type="scientific">Microbispora oryzae</name>
    <dbReference type="NCBI Taxonomy" id="2806554"/>
    <lineage>
        <taxon>Bacteria</taxon>
        <taxon>Bacillati</taxon>
        <taxon>Actinomycetota</taxon>
        <taxon>Actinomycetes</taxon>
        <taxon>Streptosporangiales</taxon>
        <taxon>Streptosporangiaceae</taxon>
        <taxon>Microbispora</taxon>
    </lineage>
</organism>
<dbReference type="RefSeq" id="WP_210159108.1">
    <property type="nucleotide sequence ID" value="NZ_JAFCNB010000023.1"/>
</dbReference>
<dbReference type="EMBL" id="JAFCNB010000023">
    <property type="protein sequence ID" value="MBP2707848.1"/>
    <property type="molecule type" value="Genomic_DNA"/>
</dbReference>
<name>A0A941AN13_9ACTN</name>
<keyword evidence="1" id="KW-0812">Transmembrane</keyword>
<gene>
    <name evidence="2" type="ORF">JOL79_29120</name>
</gene>
<keyword evidence="1" id="KW-1133">Transmembrane helix</keyword>
<feature type="transmembrane region" description="Helical" evidence="1">
    <location>
        <begin position="29"/>
        <end position="51"/>
    </location>
</feature>
<comment type="caution">
    <text evidence="2">The sequence shown here is derived from an EMBL/GenBank/DDBJ whole genome shotgun (WGS) entry which is preliminary data.</text>
</comment>
<accession>A0A941AN13</accession>
<evidence type="ECO:0008006" key="4">
    <source>
        <dbReference type="Google" id="ProtNLM"/>
    </source>
</evidence>
<protein>
    <recommendedName>
        <fullName evidence="4">DUF2273 domain-containing protein</fullName>
    </recommendedName>
</protein>
<reference evidence="2" key="1">
    <citation type="submission" date="2021-02" db="EMBL/GenBank/DDBJ databases">
        <title>Draft genome sequence of Microbispora sp. RL4-1S isolated from rice leaves in Thailand.</title>
        <authorList>
            <person name="Muangham S."/>
            <person name="Duangmal K."/>
        </authorList>
    </citation>
    <scope>NUCLEOTIDE SEQUENCE</scope>
    <source>
        <strain evidence="2">RL4-1S</strain>
    </source>
</reference>